<dbReference type="EMBL" id="KU529793">
    <property type="protein sequence ID" value="AMQ35942.1"/>
    <property type="molecule type" value="Genomic_DNA"/>
</dbReference>
<evidence type="ECO:0000313" key="4">
    <source>
        <dbReference type="EMBL" id="QKV50021.1"/>
    </source>
</evidence>
<dbReference type="EMBL" id="KU529792">
    <property type="protein sequence ID" value="AMQ35825.1"/>
    <property type="molecule type" value="Genomic_DNA"/>
</dbReference>
<dbReference type="EMBL" id="MN099284">
    <property type="protein sequence ID" value="QKV50021.1"/>
    <property type="molecule type" value="Genomic_DNA"/>
</dbReference>
<dbReference type="Gene3D" id="1.10.1170.10">
    <property type="entry name" value="Inhibitor Of Apoptosis Protein (2mihbC-IAP-1), Chain A"/>
    <property type="match status" value="2"/>
</dbReference>
<dbReference type="InterPro" id="IPR001370">
    <property type="entry name" value="BIR_rpt"/>
</dbReference>
<dbReference type="InterPro" id="IPR050784">
    <property type="entry name" value="IAP"/>
</dbReference>
<dbReference type="EMBL" id="MN099285">
    <property type="protein sequence ID" value="QKV50139.1"/>
    <property type="molecule type" value="Genomic_DNA"/>
</dbReference>
<dbReference type="GO" id="GO:0051726">
    <property type="term" value="P:regulation of cell cycle"/>
    <property type="evidence" value="ECO:0007669"/>
    <property type="project" value="TreeGrafter"/>
</dbReference>
<protein>
    <submittedName>
        <fullName evidence="1 4">ORF96 protein</fullName>
    </submittedName>
    <submittedName>
        <fullName evidence="2">PxGV-Korf96 protein</fullName>
    </submittedName>
    <submittedName>
        <fullName evidence="3">PxGV-Morf96 protein</fullName>
    </submittedName>
</protein>
<evidence type="ECO:0000313" key="5">
    <source>
        <dbReference type="EMBL" id="QKV50139.1"/>
    </source>
</evidence>
<dbReference type="SMART" id="SM00238">
    <property type="entry name" value="BIR"/>
    <property type="match status" value="2"/>
</dbReference>
<sequence length="281" mass="32286">MLILFMDKLESRVESFKYYERNVDVRKLSLLGFYYSGHQDQIICAYCNLTLDRFTGDEDVQTDHRRFSPHCPIIYDCVSNFVNTKITVPYTVDSSFPQLYVDTKRDYNYMENRLLSYKNWPIVLQHLVFPLSLSGLYYTNVGDAVVCYVCNFCIKGWSVDDEPDQVHYLTNSRCELIKNIKLKRQSSVAPQAAMDVSHYENVLATAPTATTIDDTPDYYKLPQCLKCRCATISTVALPCFHFCLCVDCCLACVECPACHVHTTGVFRVNVPHKNLNVINHD</sequence>
<dbReference type="SUPFAM" id="SSF57924">
    <property type="entry name" value="Inhibitor of apoptosis (IAP) repeat"/>
    <property type="match status" value="2"/>
</dbReference>
<proteinExistence type="predicted"/>
<accession>A0A142DVU0</accession>
<dbReference type="CDD" id="cd00022">
    <property type="entry name" value="BIR"/>
    <property type="match status" value="2"/>
</dbReference>
<evidence type="ECO:0000313" key="3">
    <source>
        <dbReference type="EMBL" id="AMQ35942.1"/>
    </source>
</evidence>
<evidence type="ECO:0000313" key="2">
    <source>
        <dbReference type="EMBL" id="AMQ35825.1"/>
    </source>
</evidence>
<dbReference type="EMBL" id="MN099286">
    <property type="protein sequence ID" value="QKV50257.1"/>
    <property type="molecule type" value="Genomic_DNA"/>
</dbReference>
<reference evidence="4" key="2">
    <citation type="submission" date="2019-06" db="EMBL/GenBank/DDBJ databases">
        <title>Plutella xylostella granulovirus.</title>
        <authorList>
            <person name="Li L."/>
            <person name="Zhang M."/>
        </authorList>
    </citation>
    <scope>NUCLEOTIDE SEQUENCE</scope>
    <source>
        <strain evidence="5">PlxyGV_B</strain>
        <strain evidence="6">PlxyGV_NW</strain>
        <strain evidence="4">PlxyGV_W</strain>
    </source>
</reference>
<dbReference type="PANTHER" id="PTHR10044">
    <property type="entry name" value="INHIBITOR OF APOPTOSIS"/>
    <property type="match status" value="1"/>
</dbReference>
<organism evidence="1">
    <name type="scientific">Plutella xylostella granulovirus</name>
    <dbReference type="NCBI Taxonomy" id="98383"/>
    <lineage>
        <taxon>Viruses</taxon>
        <taxon>Viruses incertae sedis</taxon>
        <taxon>Naldaviricetes</taxon>
        <taxon>Lefavirales</taxon>
        <taxon>Baculoviridae</taxon>
        <taxon>Betabaculovirus</taxon>
        <taxon>Betabaculovirus pluxylostellae</taxon>
    </lineage>
</organism>
<evidence type="ECO:0000313" key="1">
    <source>
        <dbReference type="EMBL" id="AMQ35708.1"/>
    </source>
</evidence>
<name>A0A142DVU0_9BBAC</name>
<dbReference type="EMBL" id="KU529791">
    <property type="protein sequence ID" value="AMQ35708.1"/>
    <property type="molecule type" value="Genomic_DNA"/>
</dbReference>
<evidence type="ECO:0000313" key="6">
    <source>
        <dbReference type="EMBL" id="QKV50257.1"/>
    </source>
</evidence>
<reference evidence="1" key="1">
    <citation type="submission" date="2016-01" db="EMBL/GenBank/DDBJ databases">
        <title>Complete Genome Sequences of Four Plutella xylostella Granulovirus Isolates.</title>
        <authorList>
            <person name="Spence R.J."/>
            <person name="Noune C."/>
            <person name="Hauxwell C."/>
        </authorList>
    </citation>
    <scope>NUCLEOTIDE SEQUENCE</scope>
    <source>
        <strain evidence="1">PxGV_C</strain>
        <strain evidence="2">PxGV_K</strain>
        <strain evidence="3">PxGV_M</strain>
    </source>
</reference>
<dbReference type="Pfam" id="PF00653">
    <property type="entry name" value="BIR"/>
    <property type="match status" value="2"/>
</dbReference>
<dbReference type="PROSITE" id="PS50143">
    <property type="entry name" value="BIR_REPEAT_2"/>
    <property type="match status" value="2"/>
</dbReference>
<dbReference type="PANTHER" id="PTHR10044:SF139">
    <property type="entry name" value="DEATH-ASSOCIATED INHIBITOR OF APOPTOSIS 2"/>
    <property type="match status" value="1"/>
</dbReference>
<gene>
    <name evidence="1" type="primary">PxGV-Corf96</name>
    <name evidence="4" type="synonym">ORF96</name>
    <name evidence="2" type="synonym">PxGV-Korf96</name>
    <name evidence="3" type="synonym">PxGV-Morf96</name>
</gene>